<dbReference type="AlphaFoldDB" id="A0A2G2WVQ3"/>
<dbReference type="GO" id="GO:0098803">
    <property type="term" value="C:respiratory chain complex"/>
    <property type="evidence" value="ECO:0007669"/>
    <property type="project" value="UniProtKB-UniRule"/>
</dbReference>
<evidence type="ECO:0000313" key="16">
    <source>
        <dbReference type="Proteomes" id="UP000222542"/>
    </source>
</evidence>
<keyword evidence="7 13" id="KW-0479">Metal-binding</keyword>
<sequence>MANSASQEEKAKVGKGKRNLLKNELSYLMQSMSPLVSSKRHVERLLVIAMQGAFFKFYFVLYLLSPKLAHRVVGYMEEEAIHSYTLYLNDIDRGEIENVPTPAIIIDYWRLPKDTIQKDVITVICADEAHHRDVNHFASPWEIYQHDLSIDVIKHHVPKTFLYKVAY</sequence>
<gene>
    <name evidence="15" type="ORF">T459_35604</name>
</gene>
<keyword evidence="16" id="KW-1185">Reference proteome</keyword>
<keyword evidence="4" id="KW-0813">Transport</keyword>
<dbReference type="GO" id="GO:0106292">
    <property type="term" value="F:superoxide-generating NADPH oxidase activity"/>
    <property type="evidence" value="ECO:0007669"/>
    <property type="project" value="UniProtKB-ARBA"/>
</dbReference>
<evidence type="ECO:0000256" key="6">
    <source>
        <dbReference type="ARBA" id="ARBA00022692"/>
    </source>
</evidence>
<dbReference type="GO" id="GO:0016020">
    <property type="term" value="C:membrane"/>
    <property type="evidence" value="ECO:0007669"/>
    <property type="project" value="UniProtKB-SubCell"/>
</dbReference>
<reference evidence="15 16" key="2">
    <citation type="journal article" date="2017" name="Genome Biol.">
        <title>New reference genome sequences of hot pepper reveal the massive evolution of plant disease-resistance genes by retroduplication.</title>
        <authorList>
            <person name="Kim S."/>
            <person name="Park J."/>
            <person name="Yeom S.I."/>
            <person name="Kim Y.M."/>
            <person name="Seo E."/>
            <person name="Kim K.T."/>
            <person name="Kim M.S."/>
            <person name="Lee J.M."/>
            <person name="Cheong K."/>
            <person name="Shin H.S."/>
            <person name="Kim S.B."/>
            <person name="Han K."/>
            <person name="Lee J."/>
            <person name="Park M."/>
            <person name="Lee H.A."/>
            <person name="Lee H.Y."/>
            <person name="Lee Y."/>
            <person name="Oh S."/>
            <person name="Lee J.H."/>
            <person name="Choi E."/>
            <person name="Choi E."/>
            <person name="Lee S.E."/>
            <person name="Jeon J."/>
            <person name="Kim H."/>
            <person name="Choi G."/>
            <person name="Song H."/>
            <person name="Lee J."/>
            <person name="Lee S.C."/>
            <person name="Kwon J.K."/>
            <person name="Lee H.Y."/>
            <person name="Koo N."/>
            <person name="Hong Y."/>
            <person name="Kim R.W."/>
            <person name="Kang W.H."/>
            <person name="Huh J.H."/>
            <person name="Kang B.C."/>
            <person name="Yang T.J."/>
            <person name="Lee Y.H."/>
            <person name="Bennetzen J.L."/>
            <person name="Choi D."/>
        </authorList>
    </citation>
    <scope>NUCLEOTIDE SEQUENCE [LARGE SCALE GENOMIC DNA]</scope>
    <source>
        <strain evidence="16">cv. CM334</strain>
    </source>
</reference>
<keyword evidence="10 13" id="KW-0560">Oxidoreductase</keyword>
<name>A0A2G2WVQ3_CAPAN</name>
<keyword evidence="9 14" id="KW-1133">Transmembrane helix</keyword>
<comment type="subcellular location">
    <subcellularLocation>
        <location evidence="2">Membrane</location>
    </subcellularLocation>
</comment>
<dbReference type="GO" id="GO:0046872">
    <property type="term" value="F:metal ion binding"/>
    <property type="evidence" value="ECO:0007669"/>
    <property type="project" value="UniProtKB-UniRule"/>
</dbReference>
<evidence type="ECO:0000256" key="11">
    <source>
        <dbReference type="ARBA" id="ARBA00023004"/>
    </source>
</evidence>
<dbReference type="GO" id="GO:0102721">
    <property type="term" value="F:ubiquinol:oxygen oxidoreductase activity"/>
    <property type="evidence" value="ECO:0007669"/>
    <property type="project" value="UniProtKB-EC"/>
</dbReference>
<evidence type="ECO:0000256" key="7">
    <source>
        <dbReference type="ARBA" id="ARBA00022723"/>
    </source>
</evidence>
<keyword evidence="8 13" id="KW-0249">Electron transport</keyword>
<accession>A0A2G2WVQ3</accession>
<comment type="similarity">
    <text evidence="3 13">Belongs to the alternative oxidase family.</text>
</comment>
<evidence type="ECO:0000256" key="4">
    <source>
        <dbReference type="ARBA" id="ARBA00022448"/>
    </source>
</evidence>
<evidence type="ECO:0000256" key="14">
    <source>
        <dbReference type="SAM" id="Phobius"/>
    </source>
</evidence>
<dbReference type="PANTHER" id="PTHR31803:SF6">
    <property type="entry name" value="UBIQUINOL OXIDASE 2, MITOCHONDRIAL"/>
    <property type="match status" value="1"/>
</dbReference>
<dbReference type="Gramene" id="PHT49307">
    <property type="protein sequence ID" value="PHT49307"/>
    <property type="gene ID" value="T459_35604"/>
</dbReference>
<comment type="caution">
    <text evidence="15">The sequence shown here is derived from an EMBL/GenBank/DDBJ whole genome shotgun (WGS) entry which is preliminary data.</text>
</comment>
<proteinExistence type="inferred from homology"/>
<organism evidence="15 16">
    <name type="scientific">Capsicum annuum</name>
    <name type="common">Capsicum pepper</name>
    <dbReference type="NCBI Taxonomy" id="4072"/>
    <lineage>
        <taxon>Eukaryota</taxon>
        <taxon>Viridiplantae</taxon>
        <taxon>Streptophyta</taxon>
        <taxon>Embryophyta</taxon>
        <taxon>Tracheophyta</taxon>
        <taxon>Spermatophyta</taxon>
        <taxon>Magnoliopsida</taxon>
        <taxon>eudicotyledons</taxon>
        <taxon>Gunneridae</taxon>
        <taxon>Pentapetalae</taxon>
        <taxon>asterids</taxon>
        <taxon>lamiids</taxon>
        <taxon>Solanales</taxon>
        <taxon>Solanaceae</taxon>
        <taxon>Solanoideae</taxon>
        <taxon>Capsiceae</taxon>
        <taxon>Capsicum</taxon>
    </lineage>
</organism>
<evidence type="ECO:0000256" key="9">
    <source>
        <dbReference type="ARBA" id="ARBA00022989"/>
    </source>
</evidence>
<dbReference type="Gene3D" id="1.20.1260.140">
    <property type="entry name" value="Alternative oxidase"/>
    <property type="match status" value="1"/>
</dbReference>
<evidence type="ECO:0000256" key="1">
    <source>
        <dbReference type="ARBA" id="ARBA00001192"/>
    </source>
</evidence>
<dbReference type="EMBL" id="AYRZ02004693">
    <property type="protein sequence ID" value="PHT49307.1"/>
    <property type="molecule type" value="Genomic_DNA"/>
</dbReference>
<reference evidence="15 16" key="1">
    <citation type="journal article" date="2014" name="Nat. Genet.">
        <title>Genome sequence of the hot pepper provides insights into the evolution of pungency in Capsicum species.</title>
        <authorList>
            <person name="Kim S."/>
            <person name="Park M."/>
            <person name="Yeom S.I."/>
            <person name="Kim Y.M."/>
            <person name="Lee J.M."/>
            <person name="Lee H.A."/>
            <person name="Seo E."/>
            <person name="Choi J."/>
            <person name="Cheong K."/>
            <person name="Kim K.T."/>
            <person name="Jung K."/>
            <person name="Lee G.W."/>
            <person name="Oh S.K."/>
            <person name="Bae C."/>
            <person name="Kim S.B."/>
            <person name="Lee H.Y."/>
            <person name="Kim S.Y."/>
            <person name="Kim M.S."/>
            <person name="Kang B.C."/>
            <person name="Jo Y.D."/>
            <person name="Yang H.B."/>
            <person name="Jeong H.J."/>
            <person name="Kang W.H."/>
            <person name="Kwon J.K."/>
            <person name="Shin C."/>
            <person name="Lim J.Y."/>
            <person name="Park J.H."/>
            <person name="Huh J.H."/>
            <person name="Kim J.S."/>
            <person name="Kim B.D."/>
            <person name="Cohen O."/>
            <person name="Paran I."/>
            <person name="Suh M.C."/>
            <person name="Lee S.B."/>
            <person name="Kim Y.K."/>
            <person name="Shin Y."/>
            <person name="Noh S.J."/>
            <person name="Park J."/>
            <person name="Seo Y.S."/>
            <person name="Kwon S.Y."/>
            <person name="Kim H.A."/>
            <person name="Park J.M."/>
            <person name="Kim H.J."/>
            <person name="Choi S.B."/>
            <person name="Bosland P.W."/>
            <person name="Reeves G."/>
            <person name="Jo S.H."/>
            <person name="Lee B.W."/>
            <person name="Cho H.T."/>
            <person name="Choi H.S."/>
            <person name="Lee M.S."/>
            <person name="Yu Y."/>
            <person name="Do Choi Y."/>
            <person name="Park B.S."/>
            <person name="van Deynze A."/>
            <person name="Ashrafi H."/>
            <person name="Hill T."/>
            <person name="Kim W.T."/>
            <person name="Pai H.S."/>
            <person name="Ahn H.K."/>
            <person name="Yeam I."/>
            <person name="Giovannoni J.J."/>
            <person name="Rose J.K."/>
            <person name="Sorensen I."/>
            <person name="Lee S.J."/>
            <person name="Kim R.W."/>
            <person name="Choi I.Y."/>
            <person name="Choi B.S."/>
            <person name="Lim J.S."/>
            <person name="Lee Y.H."/>
            <person name="Choi D."/>
        </authorList>
    </citation>
    <scope>NUCLEOTIDE SEQUENCE [LARGE SCALE GENOMIC DNA]</scope>
    <source>
        <strain evidence="16">cv. CM334</strain>
    </source>
</reference>
<dbReference type="GO" id="GO:0009916">
    <property type="term" value="F:alternative oxidase activity"/>
    <property type="evidence" value="ECO:0000318"/>
    <property type="project" value="GO_Central"/>
</dbReference>
<evidence type="ECO:0000256" key="8">
    <source>
        <dbReference type="ARBA" id="ARBA00022982"/>
    </source>
</evidence>
<dbReference type="InterPro" id="IPR038659">
    <property type="entry name" value="AOX_sf"/>
</dbReference>
<feature type="transmembrane region" description="Helical" evidence="14">
    <location>
        <begin position="45"/>
        <end position="64"/>
    </location>
</feature>
<dbReference type="EC" id="1.10.3.11" evidence="13"/>
<evidence type="ECO:0000256" key="13">
    <source>
        <dbReference type="RuleBase" id="RU003779"/>
    </source>
</evidence>
<evidence type="ECO:0000256" key="2">
    <source>
        <dbReference type="ARBA" id="ARBA00004370"/>
    </source>
</evidence>
<keyword evidence="5 13" id="KW-0679">Respiratory chain</keyword>
<evidence type="ECO:0000313" key="15">
    <source>
        <dbReference type="EMBL" id="PHT49307.1"/>
    </source>
</evidence>
<keyword evidence="12 13" id="KW-0472">Membrane</keyword>
<protein>
    <recommendedName>
        <fullName evidence="13">Ubiquinol oxidase</fullName>
        <ecNumber evidence="13">1.10.3.11</ecNumber>
    </recommendedName>
</protein>
<dbReference type="GO" id="GO:0010230">
    <property type="term" value="P:alternative respiration"/>
    <property type="evidence" value="ECO:0000318"/>
    <property type="project" value="GO_Central"/>
</dbReference>
<dbReference type="PANTHER" id="PTHR31803">
    <property type="entry name" value="ALTERNATIVE OXIDASE"/>
    <property type="match status" value="1"/>
</dbReference>
<comment type="cofactor">
    <cofactor evidence="13">
        <name>Fe cation</name>
        <dbReference type="ChEBI" id="CHEBI:24875"/>
    </cofactor>
    <text evidence="13">Binds 2 iron ions per subunit.</text>
</comment>
<dbReference type="STRING" id="4072.A0A2G2WVQ3"/>
<dbReference type="InterPro" id="IPR002680">
    <property type="entry name" value="AOX"/>
</dbReference>
<evidence type="ECO:0000256" key="3">
    <source>
        <dbReference type="ARBA" id="ARBA00008388"/>
    </source>
</evidence>
<evidence type="ECO:0000256" key="12">
    <source>
        <dbReference type="ARBA" id="ARBA00023136"/>
    </source>
</evidence>
<evidence type="ECO:0000256" key="5">
    <source>
        <dbReference type="ARBA" id="ARBA00022660"/>
    </source>
</evidence>
<dbReference type="GO" id="GO:0005739">
    <property type="term" value="C:mitochondrion"/>
    <property type="evidence" value="ECO:0000318"/>
    <property type="project" value="GO_Central"/>
</dbReference>
<dbReference type="Proteomes" id="UP000222542">
    <property type="component" value="Unassembled WGS sequence"/>
</dbReference>
<comment type="catalytic activity">
    <reaction evidence="1 13">
        <text>2 a ubiquinol + O2 = 2 a ubiquinone + 2 H2O</text>
        <dbReference type="Rhea" id="RHEA:30255"/>
        <dbReference type="Rhea" id="RHEA-COMP:9565"/>
        <dbReference type="Rhea" id="RHEA-COMP:9566"/>
        <dbReference type="ChEBI" id="CHEBI:15377"/>
        <dbReference type="ChEBI" id="CHEBI:15379"/>
        <dbReference type="ChEBI" id="CHEBI:16389"/>
        <dbReference type="ChEBI" id="CHEBI:17976"/>
        <dbReference type="EC" id="1.10.3.11"/>
    </reaction>
</comment>
<keyword evidence="6 13" id="KW-0812">Transmembrane</keyword>
<dbReference type="Pfam" id="PF01786">
    <property type="entry name" value="AOX"/>
    <property type="match status" value="1"/>
</dbReference>
<evidence type="ECO:0000256" key="10">
    <source>
        <dbReference type="ARBA" id="ARBA00023002"/>
    </source>
</evidence>
<keyword evidence="11 13" id="KW-0408">Iron</keyword>